<evidence type="ECO:0000256" key="3">
    <source>
        <dbReference type="ARBA" id="ARBA00022729"/>
    </source>
</evidence>
<keyword evidence="3 5" id="KW-0732">Signal</keyword>
<dbReference type="Gene3D" id="2.160.20.10">
    <property type="entry name" value="Single-stranded right-handed beta-helix, Pectin lyase-like"/>
    <property type="match status" value="1"/>
</dbReference>
<comment type="caution">
    <text evidence="7">The sequence shown here is derived from an EMBL/GenBank/DDBJ whole genome shotgun (WGS) entry which is preliminary data.</text>
</comment>
<dbReference type="EMBL" id="JBHRXZ010000022">
    <property type="protein sequence ID" value="MFC3608577.1"/>
    <property type="molecule type" value="Genomic_DNA"/>
</dbReference>
<dbReference type="PANTHER" id="PTHR12338">
    <property type="entry name" value="AUTOTRANSPORTER"/>
    <property type="match status" value="1"/>
</dbReference>
<comment type="subcellular location">
    <subcellularLocation>
        <location evidence="1">Secreted</location>
    </subcellularLocation>
</comment>
<keyword evidence="4" id="KW-0175">Coiled coil</keyword>
<dbReference type="RefSeq" id="WP_386365231.1">
    <property type="nucleotide sequence ID" value="NZ_JBHRXZ010000022.1"/>
</dbReference>
<feature type="signal peptide" evidence="5">
    <location>
        <begin position="1"/>
        <end position="33"/>
    </location>
</feature>
<evidence type="ECO:0000256" key="2">
    <source>
        <dbReference type="ARBA" id="ARBA00022525"/>
    </source>
</evidence>
<evidence type="ECO:0000256" key="4">
    <source>
        <dbReference type="SAM" id="Coils"/>
    </source>
</evidence>
<protein>
    <submittedName>
        <fullName evidence="7">Filamentous hemagglutinin N-terminal domain-containing protein</fullName>
    </submittedName>
</protein>
<evidence type="ECO:0000256" key="5">
    <source>
        <dbReference type="SAM" id="SignalP"/>
    </source>
</evidence>
<proteinExistence type="predicted"/>
<evidence type="ECO:0000256" key="1">
    <source>
        <dbReference type="ARBA" id="ARBA00004613"/>
    </source>
</evidence>
<dbReference type="PANTHER" id="PTHR12338:SF8">
    <property type="entry name" value="HEME_HEMOPEXIN-BINDING PROTEIN"/>
    <property type="match status" value="1"/>
</dbReference>
<dbReference type="InterPro" id="IPR012334">
    <property type="entry name" value="Pectin_lyas_fold"/>
</dbReference>
<evidence type="ECO:0000259" key="6">
    <source>
        <dbReference type="SMART" id="SM00912"/>
    </source>
</evidence>
<accession>A0ABV7T6H8</accession>
<evidence type="ECO:0000313" key="7">
    <source>
        <dbReference type="EMBL" id="MFC3608577.1"/>
    </source>
</evidence>
<evidence type="ECO:0000313" key="8">
    <source>
        <dbReference type="Proteomes" id="UP001595630"/>
    </source>
</evidence>
<feature type="chain" id="PRO_5046045021" evidence="5">
    <location>
        <begin position="34"/>
        <end position="2653"/>
    </location>
</feature>
<keyword evidence="8" id="KW-1185">Reference proteome</keyword>
<organism evidence="7 8">
    <name type="scientific">Stutzerimonas tarimensis</name>
    <dbReference type="NCBI Taxonomy" id="1507735"/>
    <lineage>
        <taxon>Bacteria</taxon>
        <taxon>Pseudomonadati</taxon>
        <taxon>Pseudomonadota</taxon>
        <taxon>Gammaproteobacteria</taxon>
        <taxon>Pseudomonadales</taxon>
        <taxon>Pseudomonadaceae</taxon>
        <taxon>Stutzerimonas</taxon>
    </lineage>
</organism>
<name>A0ABV7T6H8_9GAMM</name>
<sequence>MARKSKSRKNNGRQSVITAVSVSLLGCGSAAVAGPTGGVVVGGNATIDTSALNSTVINQSSAKAVINWNDFSISAGELVRFVQSHGNQAVTLNRVVSDQMSNIQGALVADGNIFLINPNGILFGANATVDVAGLLATTLDVNPDAFMNGDSLSFDSVIGKTHASVENRGRLQVGDGGFVYLVAPKVDNSGHIIANVGRVTMAAGDRFNVDLSGSGLVNFNVSADALGSAATELQRTGVNNRGKITAQSVLLAGNEASGLMSSVVNNSGVIEATSLDISAAGIALSAGTGIGDNQGRIVAGEATLTATDTLTTQAGSSLRAGTLNLETTAEGASIGQEGNALRVDADVLNARANNGHVIITDVAGGVALGEISTGNKDADHQRRVILRSEGGSLTSADPSKVNVTGWAANLEADGAIGSAVHGITTNIDVLSASTQNGGIHIEDQQGELLVGTVTARESVMINGAPNAVAAMSNAEGNIVLTNGSAGTMDVTLRSKGDMFLSGSVSTGNGLTLSSEQGSLYNAGDASRLVGKTINLDAGKGIALADRPMQVESEILNAQARDGGVHLREGMGVAVGSVIASGTDNDVSITAEQGDIRLGSVVADGGTVSVTSSNGFILDDNGNALNVRAEELTMRANNAIGTSANSIETSVGKITAETLTGSAGLYLSNNRALSSLNAATVGGDARVDVPGGQFFFNRSNSQLSFSGPGGLDLWFANNGGSIVVQAMNLGADKSLSLSSLNNITQGGPGALVAQDVTLTAGGNIGALGSALRTGTQNLVMTSRTGTINVDNLNAGPLRLTASANGTQGAVTLKQHGDLIVDSVMAKAAVDLSAGGLLLAGSTPSGVNVTAGSMKLEGAAIGADGQPFVSSVAGPVTLSSQGDIHLANTGAISLLNATAGGRMLVSNSGDVGVGRLEAGQSIKFDISGAASDANGGGINFIASGLEVASRAFGTKDEALELHVQSLTIDTVSGGIYATNLGGQPLALVRATTGGTGSDIRIENAGDIGLGVVNASGNNVVLSSGGAIEDARAPGVSAPNVSARSLDISGAGGVGMQGDLSLDVSFLSAAGGSTGVKAANAGAIAVDSTSLSGKGHSEISIIATDITVLNGNGGTITMEGGRLTMTATTGNIVFLNQNDTIYLPGGGSITLTAMGKSELDGYNGAIVAGNLRTDGGDIRLQAESNITIGMLDAGNAGNVSVLSRNGVIIDGNGSRENIRGNIVTLEASTPTRRDAELSRDTAIADFSAKGAEANAKQFDLGILIQQLQAYENQLSNALSQKQQAALSEWIIQRDTDSLESRVNTAQNVVDGLNTALKALSLVRNAAEFVSGAAQAIPFSGDGGTGAVAASLNVAVSVAELALDSYERYSLGPMASDLDALYNMLDVAKALHGDANTNLNMAQVLRDTVMTSKQMADLAVFKANTARDASEQIRRQAVYAYDLNKDIDSSAAKPLGISANQLNVNSNGTLNTSLYLETQGHLGLGNITVAVGQEIIAKAAQDLNVVGTVSSDTFIGLQAGGAIQGAGGSLVTPDLQLRAGQGIGTQQAVQTQVDRLAAAAGHGGVNIVNRNQGAALTVAALGDVQGVSGAGHIRLDTDGSLVLNQLVKDTSALHTVTLNSGDDIVDGNGQERNVEAARLVVNAKGNVELDTEVAELEARISGKGDFTLREASDLLARDVSLSDGDLVIDAAGHLTVGSLTADAVSLTAGGRIDDDQDNATLIVADKLALKSLQSIGATGAYGQRALDTQVNSLTALASGEINIAEQDDLKVIRVETDHGNVTLSSAQGSLDIDSVSTGADTISVIAAQGINNVREDEAANLTAANLAMRAGTGIGAGKALNVSVQNLEAEGGNGGVRVTDLDGDLRIGGVTPNLGAPALHGVRATAGDIEVRTREGALSVAEAVVNEGSGNIVLGAAGAITLDQAVIGQANIAVTAGGDLQQNANLLTEAGDIRVAAGGQLSMAAATLTSVTDTGDVSYLAGGDLQVSQIEAARGEVQLGATGGAISGHGNGAQHVVGQSLMATAASGIGSMVSVLKTRVDSIIATLTGAGDIHIAEADSVRLAQVSNAKGSVAIHAAGDLTAESVQATAVELVSSGNLVTADGGLIQADDLEVRAVNGVDIRTRANSVTASVTGTGDLRISETGAATLAALSTADGNIHVDAAGRLAVDSVQAATGTVTLNSGDAIVSQRSATTPADAIVGSRITLTAAAGIGNGEGGALDVAADRLTAISGNGDVRLSQSKAVMLDTLVASNGNLDVRVLQGNATLGTVEAGGDASLRVNEGALLDDGDAGTRIAARHLELFAADGVGHPGAALQTRAATLTAQVSRQGDIVIDELDGLASLTASTAAGNVSLRSASGDIGVNRVEAAGHGVSLLAETGAIRDALSGTANNITADRLVVKAAQGIGLPSNALDVTVGSLAASGGKGGVYINSLSADTLSLDSVDGGAALEATGGNILLTTAGALEVADAVRNSGGGNVRLDAGGSISQESDIVATGAGNVALRSGDRIIMGDAKTTTGSGNISYQAKTSLAISEIETNNKVGGGRVTFIAPQIIDNMPGVANVKGWVVDLDSRSASTPLIRELLGETADAALVRLDYRPIGGNLAESRRFMEALFRPAQGLSAAVVGAGPLTGRDMVTGPAFAENADGEMVYNKR</sequence>
<dbReference type="Pfam" id="PF05860">
    <property type="entry name" value="TPS"/>
    <property type="match status" value="1"/>
</dbReference>
<dbReference type="InterPro" id="IPR011050">
    <property type="entry name" value="Pectin_lyase_fold/virulence"/>
</dbReference>
<dbReference type="PROSITE" id="PS51257">
    <property type="entry name" value="PROKAR_LIPOPROTEIN"/>
    <property type="match status" value="1"/>
</dbReference>
<dbReference type="SUPFAM" id="SSF51126">
    <property type="entry name" value="Pectin lyase-like"/>
    <property type="match status" value="1"/>
</dbReference>
<feature type="domain" description="Filamentous haemagglutinin FhaB/tRNA nuclease CdiA-like TPS" evidence="6">
    <location>
        <begin position="31"/>
        <end position="145"/>
    </location>
</feature>
<keyword evidence="2" id="KW-0964">Secreted</keyword>
<dbReference type="InterPro" id="IPR008638">
    <property type="entry name" value="FhaB/CdiA-like_TPS"/>
</dbReference>
<dbReference type="NCBIfam" id="TIGR01901">
    <property type="entry name" value="adhes_NPXG"/>
    <property type="match status" value="1"/>
</dbReference>
<dbReference type="SMART" id="SM00912">
    <property type="entry name" value="Haemagg_act"/>
    <property type="match status" value="1"/>
</dbReference>
<feature type="coiled-coil region" evidence="4">
    <location>
        <begin position="1257"/>
        <end position="1284"/>
    </location>
</feature>
<reference evidence="8" key="1">
    <citation type="journal article" date="2019" name="Int. J. Syst. Evol. Microbiol.">
        <title>The Global Catalogue of Microorganisms (GCM) 10K type strain sequencing project: providing services to taxonomists for standard genome sequencing and annotation.</title>
        <authorList>
            <consortium name="The Broad Institute Genomics Platform"/>
            <consortium name="The Broad Institute Genome Sequencing Center for Infectious Disease"/>
            <person name="Wu L."/>
            <person name="Ma J."/>
        </authorList>
    </citation>
    <scope>NUCLEOTIDE SEQUENCE [LARGE SCALE GENOMIC DNA]</scope>
    <source>
        <strain evidence="8">KCTC 42447</strain>
    </source>
</reference>
<dbReference type="Proteomes" id="UP001595630">
    <property type="component" value="Unassembled WGS sequence"/>
</dbReference>
<dbReference type="InterPro" id="IPR050909">
    <property type="entry name" value="Bact_Autotransporter_VF"/>
</dbReference>
<gene>
    <name evidence="7" type="ORF">ACFOMF_12385</name>
</gene>